<accession>A0A7G2C2C0</accession>
<dbReference type="EMBL" id="LR877145">
    <property type="protein sequence ID" value="CAD2212847.1"/>
    <property type="molecule type" value="Genomic_DNA"/>
</dbReference>
<gene>
    <name evidence="3" type="ORF">ADEAN_000025900</name>
</gene>
<feature type="region of interest" description="Disordered" evidence="1">
    <location>
        <begin position="1112"/>
        <end position="1143"/>
    </location>
</feature>
<keyword evidence="3" id="KW-0413">Isomerase</keyword>
<protein>
    <submittedName>
        <fullName evidence="3">Enoyl-CoA hydratase/isomerase, putative</fullName>
    </submittedName>
</protein>
<evidence type="ECO:0000256" key="1">
    <source>
        <dbReference type="SAM" id="MobiDB-lite"/>
    </source>
</evidence>
<dbReference type="AlphaFoldDB" id="A0A7G2C2C0"/>
<evidence type="ECO:0000259" key="2">
    <source>
        <dbReference type="Pfam" id="PF16113"/>
    </source>
</evidence>
<dbReference type="InterPro" id="IPR029045">
    <property type="entry name" value="ClpP/crotonase-like_dom_sf"/>
</dbReference>
<dbReference type="GO" id="GO:0005739">
    <property type="term" value="C:mitochondrion"/>
    <property type="evidence" value="ECO:0007669"/>
    <property type="project" value="TreeGrafter"/>
</dbReference>
<dbReference type="GO" id="GO:0006635">
    <property type="term" value="P:fatty acid beta-oxidation"/>
    <property type="evidence" value="ECO:0007669"/>
    <property type="project" value="TreeGrafter"/>
</dbReference>
<name>A0A7G2C2C0_9TRYP</name>
<dbReference type="Proteomes" id="UP000515908">
    <property type="component" value="Chromosome 01"/>
</dbReference>
<evidence type="ECO:0000313" key="4">
    <source>
        <dbReference type="Proteomes" id="UP000515908"/>
    </source>
</evidence>
<dbReference type="Gene3D" id="3.90.226.10">
    <property type="entry name" value="2-enoyl-CoA Hydratase, Chain A, domain 1"/>
    <property type="match status" value="1"/>
</dbReference>
<dbReference type="OrthoDB" id="410701at2759"/>
<proteinExistence type="predicted"/>
<dbReference type="SUPFAM" id="SSF52096">
    <property type="entry name" value="ClpP/crotonase"/>
    <property type="match status" value="1"/>
</dbReference>
<reference evidence="3 4" key="1">
    <citation type="submission" date="2020-08" db="EMBL/GenBank/DDBJ databases">
        <authorList>
            <person name="Newling K."/>
            <person name="Davey J."/>
            <person name="Forrester S."/>
        </authorList>
    </citation>
    <scope>NUCLEOTIDE SEQUENCE [LARGE SCALE GENOMIC DNA]</scope>
    <source>
        <strain evidence="4">Crithidia deanei Carvalho (ATCC PRA-265)</strain>
    </source>
</reference>
<dbReference type="PANTHER" id="PTHR11941:SF100">
    <property type="entry name" value="ENOYL-COA HYDRATASE_ISOMERASE DOMAIN-CONTAINING PROTEIN"/>
    <property type="match status" value="1"/>
</dbReference>
<dbReference type="VEuPathDB" id="TriTrypDB:ADEAN_000025900"/>
<sequence length="1143" mass="129666">MLRRYIPSWWGFLGAPTPLVTSQRELKTLDVREYRPLGTPIEFRFYQRYANHPNRQSGVQFLTHYNTHQRFRVNKDFIDYMNWGREQGQARLPHRHQRVAFDFDDVLQPTRAERTDNAWFRDQDPTQDGHADLSTDFDPNRKVFSMPEHWNKMFSTRRPGEGDIVHGILPSNNLLGAVVSQSDTHGSGYFGVETRGPEEGEVPGVNAPFRGEFDRKMMQAMSRPMNKDHTLTCNNGRFSNAIYINDPKRNQALSTGLAKRLNVELDRATNGVYSKLTVLEAAQSGMTDYFCGGLDVEKLGLDVSMAAISRERSKEAAAAGDQKEAQLLLGDATLYEDRADRMVREHGALIHRISTAARPLMTLVNGKCRGTGCGVALAAKYCGLKDISEFIVDGPNIGLTTYGGVTRLLARPETSHKYPGLAEFVLLTGTSLFAGDVLRLGWTDLFTSLPDMNYHIKEWFNNTEHMHNDAVAWQLGQLLETCFKMRDAHSSAMERCAITSLRAQWIEDAFADQASVEDILKTLGEIEKLPLTDPHNKADRSSATPFTIGSVSEGIEKLQRANLRYTLDPWDVTAPEEEVAVCQAAEIFTSYVLERRGKRDMVVNTRRQQLQRWKEQREREYHEYKNMKNAPHARHVYARLEGCENTLVEFDFVFDPQTEARKVADEYEKLSATVSALQTKVLEALGMPAERGIELGWYLPTLDTCPVHTDEELMELLHADPGIQSPEADLKYPPIYFTVKRSSLYFSEWAYAVKHQLLLQSPSALKGNLELLKEVRGDGSEEAVKSLSDTIAIEYKHLVRAMRRPDFYNVGQYLDKSAEQWEEVKQQRENSLNHSLRPTRPVPNFEEVFERNVTIAGHTFPLRPRWSPRTVEEVTAQEVEKSLLPLDFTRERLIPFDPAVYCSKGDRIDGMLDDIGGYEVVPQLGEVKADGTPSVAPLQDRAHVPLVNFYEMARHPWEDTPSSYRANGYTESSMAYFKQQYKEAEKALYDEGDRGAYNYWPSKSAVDGTTEPSERKLLKERYLDEMKRKEGEVEGWARDLRAKAMDGTLDYKTEIATQEEKIYDDHYYRWFIQPGQNPNPSGLLFGRKAAGGRSEEDADLDAMLTNLISEASSAAVVEEEGPTDIVEDIPAEATATDGDAEQE</sequence>
<keyword evidence="4" id="KW-1185">Reference proteome</keyword>
<evidence type="ECO:0000313" key="3">
    <source>
        <dbReference type="EMBL" id="CAD2212847.1"/>
    </source>
</evidence>
<feature type="compositionally biased region" description="Acidic residues" evidence="1">
    <location>
        <begin position="1117"/>
        <end position="1130"/>
    </location>
</feature>
<feature type="domain" description="Enoyl-CoA hydratase/isomerase" evidence="2">
    <location>
        <begin position="241"/>
        <end position="525"/>
    </location>
</feature>
<organism evidence="3 4">
    <name type="scientific">Angomonas deanei</name>
    <dbReference type="NCBI Taxonomy" id="59799"/>
    <lineage>
        <taxon>Eukaryota</taxon>
        <taxon>Discoba</taxon>
        <taxon>Euglenozoa</taxon>
        <taxon>Kinetoplastea</taxon>
        <taxon>Metakinetoplastina</taxon>
        <taxon>Trypanosomatida</taxon>
        <taxon>Trypanosomatidae</taxon>
        <taxon>Strigomonadinae</taxon>
        <taxon>Angomonas</taxon>
    </lineage>
</organism>
<dbReference type="GO" id="GO:0016853">
    <property type="term" value="F:isomerase activity"/>
    <property type="evidence" value="ECO:0007669"/>
    <property type="project" value="UniProtKB-KW"/>
</dbReference>
<dbReference type="InterPro" id="IPR045004">
    <property type="entry name" value="ECH_dom"/>
</dbReference>
<dbReference type="PANTHER" id="PTHR11941">
    <property type="entry name" value="ENOYL-COA HYDRATASE-RELATED"/>
    <property type="match status" value="1"/>
</dbReference>
<dbReference type="Pfam" id="PF16113">
    <property type="entry name" value="ECH_2"/>
    <property type="match status" value="1"/>
</dbReference>